<reference evidence="2" key="1">
    <citation type="submission" date="2024-06" db="EMBL/GenBank/DDBJ databases">
        <authorList>
            <person name="Coelho C."/>
            <person name="Bento M."/>
            <person name="Garcia E."/>
            <person name="Camelo A."/>
            <person name="Brandao I."/>
            <person name="Espirito Santo C."/>
            <person name="Trovao J."/>
            <person name="Verissimo A."/>
            <person name="Costa J."/>
            <person name="Tiago I."/>
        </authorList>
    </citation>
    <scope>NUCLEOTIDE SEQUENCE</scope>
    <source>
        <strain evidence="2">KWT182</strain>
    </source>
</reference>
<organism evidence="2">
    <name type="scientific">Acerihabitans sp. KWT182</name>
    <dbReference type="NCBI Taxonomy" id="3157919"/>
    <lineage>
        <taxon>Bacteria</taxon>
        <taxon>Pseudomonadati</taxon>
        <taxon>Pseudomonadota</taxon>
        <taxon>Gammaproteobacteria</taxon>
        <taxon>Enterobacterales</taxon>
        <taxon>Pectobacteriaceae</taxon>
        <taxon>Acerihabitans</taxon>
    </lineage>
</organism>
<protein>
    <submittedName>
        <fullName evidence="2">Flavoprotein</fullName>
    </submittedName>
</protein>
<proteinExistence type="predicted"/>
<accession>A0AAU7QCV4</accession>
<dbReference type="Gene3D" id="3.40.50.1950">
    <property type="entry name" value="Flavin prenyltransferase-like"/>
    <property type="match status" value="1"/>
</dbReference>
<dbReference type="EMBL" id="CP157947">
    <property type="protein sequence ID" value="XBS70879.1"/>
    <property type="molecule type" value="Genomic_DNA"/>
</dbReference>
<dbReference type="InterPro" id="IPR003382">
    <property type="entry name" value="Flavoprotein"/>
</dbReference>
<dbReference type="AlphaFoldDB" id="A0AAU7QCV4"/>
<name>A0AAU7QCV4_9GAMM</name>
<dbReference type="GO" id="GO:0003824">
    <property type="term" value="F:catalytic activity"/>
    <property type="evidence" value="ECO:0007669"/>
    <property type="project" value="InterPro"/>
</dbReference>
<gene>
    <name evidence="2" type="ORF">ABK905_07360</name>
</gene>
<evidence type="ECO:0000259" key="1">
    <source>
        <dbReference type="Pfam" id="PF02441"/>
    </source>
</evidence>
<sequence length="251" mass="27811">MDSQRLSRLLDTMIDDILAQRKRRLQTRRQVMGVVLSGEDLSTLPATLDCLTALNRSGYLLTMAFSHSARQSSLQAACLDGLAQRDVEVLCCQQEPQQAGEFCSGLYLPALSTNSLSKIALGIRDNLVCRWVFHALSRNKPVMVTLNAECRPDAGNSLPQAFRARLANYAATLAQYGITVIPSQTAGAKHAPSASINKRLITLRDVRQYQRGEALHIGDRTLITPAARDDMRDRGIVIIQDPTEEACFWQR</sequence>
<dbReference type="Pfam" id="PF02441">
    <property type="entry name" value="Flavoprotein"/>
    <property type="match status" value="1"/>
</dbReference>
<feature type="domain" description="Flavoprotein" evidence="1">
    <location>
        <begin position="48"/>
        <end position="182"/>
    </location>
</feature>
<dbReference type="SUPFAM" id="SSF52507">
    <property type="entry name" value="Homo-oligomeric flavin-containing Cys decarboxylases, HFCD"/>
    <property type="match status" value="1"/>
</dbReference>
<evidence type="ECO:0000313" key="2">
    <source>
        <dbReference type="EMBL" id="XBS70879.1"/>
    </source>
</evidence>
<dbReference type="InterPro" id="IPR036551">
    <property type="entry name" value="Flavin_trans-like"/>
</dbReference>